<evidence type="ECO:0000313" key="9">
    <source>
        <dbReference type="Proteomes" id="UP000709336"/>
    </source>
</evidence>
<reference evidence="8 9" key="1">
    <citation type="submission" date="2020-03" db="EMBL/GenBank/DDBJ databases">
        <title>Alteromonas ponticola sp. nov., isolated from seawater.</title>
        <authorList>
            <person name="Yoon J.-H."/>
            <person name="Kim Y.-O."/>
        </authorList>
    </citation>
    <scope>NUCLEOTIDE SEQUENCE [LARGE SCALE GENOMIC DNA]</scope>
    <source>
        <strain evidence="8 9">MYP5</strain>
    </source>
</reference>
<evidence type="ECO:0000256" key="4">
    <source>
        <dbReference type="ARBA" id="ARBA00022801"/>
    </source>
</evidence>
<dbReference type="Pfam" id="PF02265">
    <property type="entry name" value="S1-P1_nuclease"/>
    <property type="match status" value="1"/>
</dbReference>
<dbReference type="Proteomes" id="UP000709336">
    <property type="component" value="Unassembled WGS sequence"/>
</dbReference>
<keyword evidence="2" id="KW-0479">Metal-binding</keyword>
<evidence type="ECO:0000256" key="6">
    <source>
        <dbReference type="ARBA" id="ARBA00023180"/>
    </source>
</evidence>
<evidence type="ECO:0000256" key="5">
    <source>
        <dbReference type="ARBA" id="ARBA00023157"/>
    </source>
</evidence>
<gene>
    <name evidence="8" type="ORF">HCJ96_07870</name>
</gene>
<feature type="signal peptide" evidence="7">
    <location>
        <begin position="1"/>
        <end position="26"/>
    </location>
</feature>
<keyword evidence="9" id="KW-1185">Reference proteome</keyword>
<accession>A0ABX1R0D3</accession>
<dbReference type="InterPro" id="IPR003154">
    <property type="entry name" value="S1/P1nuclease"/>
</dbReference>
<dbReference type="PANTHER" id="PTHR33146:SF26">
    <property type="entry name" value="ENDONUCLEASE 4"/>
    <property type="match status" value="1"/>
</dbReference>
<organism evidence="8 9">
    <name type="scientific">Alteromonas ponticola</name>
    <dbReference type="NCBI Taxonomy" id="2720613"/>
    <lineage>
        <taxon>Bacteria</taxon>
        <taxon>Pseudomonadati</taxon>
        <taxon>Pseudomonadota</taxon>
        <taxon>Gammaproteobacteria</taxon>
        <taxon>Alteromonadales</taxon>
        <taxon>Alteromonadaceae</taxon>
        <taxon>Alteromonas/Salinimonas group</taxon>
        <taxon>Alteromonas</taxon>
    </lineage>
</organism>
<keyword evidence="1" id="KW-0540">Nuclease</keyword>
<dbReference type="InterPro" id="IPR008947">
    <property type="entry name" value="PLipase_C/P1_nuclease_dom_sf"/>
</dbReference>
<name>A0ABX1R0D3_9ALTE</name>
<keyword evidence="3" id="KW-0255">Endonuclease</keyword>
<keyword evidence="6" id="KW-0325">Glycoprotein</keyword>
<dbReference type="PANTHER" id="PTHR33146">
    <property type="entry name" value="ENDONUCLEASE 4"/>
    <property type="match status" value="1"/>
</dbReference>
<comment type="caution">
    <text evidence="8">The sequence shown here is derived from an EMBL/GenBank/DDBJ whole genome shotgun (WGS) entry which is preliminary data.</text>
</comment>
<evidence type="ECO:0000313" key="8">
    <source>
        <dbReference type="EMBL" id="NMH59929.1"/>
    </source>
</evidence>
<dbReference type="CDD" id="cd11010">
    <property type="entry name" value="S1-P1_nuclease"/>
    <property type="match status" value="1"/>
</dbReference>
<keyword evidence="7" id="KW-0732">Signal</keyword>
<feature type="chain" id="PRO_5045618185" evidence="7">
    <location>
        <begin position="27"/>
        <end position="265"/>
    </location>
</feature>
<dbReference type="EMBL" id="JAATNW010000004">
    <property type="protein sequence ID" value="NMH59929.1"/>
    <property type="molecule type" value="Genomic_DNA"/>
</dbReference>
<evidence type="ECO:0000256" key="2">
    <source>
        <dbReference type="ARBA" id="ARBA00022723"/>
    </source>
</evidence>
<evidence type="ECO:0000256" key="1">
    <source>
        <dbReference type="ARBA" id="ARBA00022722"/>
    </source>
</evidence>
<dbReference type="RefSeq" id="WP_169210501.1">
    <property type="nucleotide sequence ID" value="NZ_JAATNW010000004.1"/>
</dbReference>
<evidence type="ECO:0000256" key="7">
    <source>
        <dbReference type="SAM" id="SignalP"/>
    </source>
</evidence>
<protein>
    <submittedName>
        <fullName evidence="8">S1/P1 nuclease</fullName>
    </submittedName>
</protein>
<proteinExistence type="predicted"/>
<evidence type="ECO:0000256" key="3">
    <source>
        <dbReference type="ARBA" id="ARBA00022759"/>
    </source>
</evidence>
<sequence>MTKLVQGVLIASFTSVCLFTSTLAAAWGQTGHRVTGAIAEHYLSAEAKAAITALLPNESLAEASTWADEMRSNPDEFWQKTASPWHYVTVPGDKNYPQAGAPKQGDAYTALNNFKTILQSPDSSRAEKQRALRFIVHIIGDLHQPLHAGDGTDRGGNDVKVRFFWEDSNLHRVWDSQLIQQRELSYSEWTQWLSAKISADERKQWHDTNPQTWIAESVALRKGVYPEDANNMNYDYLYQHMPTVKKRLQQAGVRIADYLNEIYQQ</sequence>
<dbReference type="SUPFAM" id="SSF48537">
    <property type="entry name" value="Phospholipase C/P1 nuclease"/>
    <property type="match status" value="1"/>
</dbReference>
<dbReference type="Gene3D" id="1.10.575.10">
    <property type="entry name" value="P1 Nuclease"/>
    <property type="match status" value="1"/>
</dbReference>
<keyword evidence="4" id="KW-0378">Hydrolase</keyword>
<keyword evidence="5" id="KW-1015">Disulfide bond</keyword>